<dbReference type="PANTHER" id="PTHR43569">
    <property type="entry name" value="AMIDOHYDROLASE"/>
    <property type="match status" value="1"/>
</dbReference>
<dbReference type="Gene3D" id="3.20.20.140">
    <property type="entry name" value="Metal-dependent hydrolases"/>
    <property type="match status" value="1"/>
</dbReference>
<dbReference type="RefSeq" id="WP_277564305.1">
    <property type="nucleotide sequence ID" value="NZ_JAPDHZ010000002.1"/>
</dbReference>
<organism evidence="3 4">
    <name type="scientific">Cohnella ginsengisoli</name>
    <dbReference type="NCBI Taxonomy" id="425004"/>
    <lineage>
        <taxon>Bacteria</taxon>
        <taxon>Bacillati</taxon>
        <taxon>Bacillota</taxon>
        <taxon>Bacilli</taxon>
        <taxon>Bacillales</taxon>
        <taxon>Paenibacillaceae</taxon>
        <taxon>Cohnella</taxon>
    </lineage>
</organism>
<dbReference type="EMBL" id="JAPDHZ010000002">
    <property type="protein sequence ID" value="MDG0790479.1"/>
    <property type="molecule type" value="Genomic_DNA"/>
</dbReference>
<evidence type="ECO:0000259" key="2">
    <source>
        <dbReference type="Pfam" id="PF04909"/>
    </source>
</evidence>
<dbReference type="Proteomes" id="UP001153387">
    <property type="component" value="Unassembled WGS sequence"/>
</dbReference>
<reference evidence="3 4" key="1">
    <citation type="submission" date="2022-10" db="EMBL/GenBank/DDBJ databases">
        <title>Comparative genomic analysis of Cohnella hashimotonis sp. nov., isolated from the International Space Station.</title>
        <authorList>
            <person name="Simpson A."/>
            <person name="Venkateswaran K."/>
        </authorList>
    </citation>
    <scope>NUCLEOTIDE SEQUENCE [LARGE SCALE GENOMIC DNA]</scope>
    <source>
        <strain evidence="3 4">DSM 18997</strain>
    </source>
</reference>
<evidence type="ECO:0000313" key="4">
    <source>
        <dbReference type="Proteomes" id="UP001153387"/>
    </source>
</evidence>
<dbReference type="GO" id="GO:0016787">
    <property type="term" value="F:hydrolase activity"/>
    <property type="evidence" value="ECO:0007669"/>
    <property type="project" value="InterPro"/>
</dbReference>
<protein>
    <submittedName>
        <fullName evidence="3">Amidohydrolase family protein</fullName>
    </submittedName>
</protein>
<proteinExistence type="inferred from homology"/>
<evidence type="ECO:0000256" key="1">
    <source>
        <dbReference type="ARBA" id="ARBA00038310"/>
    </source>
</evidence>
<accession>A0A9X4KF65</accession>
<feature type="domain" description="Amidohydrolase-related" evidence="2">
    <location>
        <begin position="3"/>
        <end position="274"/>
    </location>
</feature>
<dbReference type="SUPFAM" id="SSF51556">
    <property type="entry name" value="Metallo-dependent hydrolases"/>
    <property type="match status" value="1"/>
</dbReference>
<gene>
    <name evidence="3" type="ORF">OMP38_06180</name>
</gene>
<dbReference type="InterPro" id="IPR052350">
    <property type="entry name" value="Metallo-dep_Lactonases"/>
</dbReference>
<sequence>MRVDAHQHYWSIERTDYGWLTPDKGVLYRNYGPEALKPLLARYEFDATIAVQAAPSVEETFYLLRLGEVEPSLAGVVGWLDLSNPLMERDLIKMQEYPLFVGIRPMIQDLPDGWILQDAVVENIRMISEADFPIDLQARPRHLPDLIRLADRVPKLRAVIDHLAKPEIDGGAWLPWSECIAELAGHEGIFAKISGFSAEPGREWELEEARPYVRHALEAFGPDRVMFGSDWPVCLESSTYDAVLQATVDFVPDSWTAVNRDALFGENAEKFYKLALVPGK</sequence>
<dbReference type="Pfam" id="PF04909">
    <property type="entry name" value="Amidohydro_2"/>
    <property type="match status" value="1"/>
</dbReference>
<comment type="similarity">
    <text evidence="1">Belongs to the metallo-dependent hydrolases superfamily.</text>
</comment>
<dbReference type="AlphaFoldDB" id="A0A9X4KF65"/>
<evidence type="ECO:0000313" key="3">
    <source>
        <dbReference type="EMBL" id="MDG0790479.1"/>
    </source>
</evidence>
<dbReference type="PANTHER" id="PTHR43569:SF2">
    <property type="entry name" value="AMIDOHYDROLASE-RELATED DOMAIN-CONTAINING PROTEIN"/>
    <property type="match status" value="1"/>
</dbReference>
<dbReference type="InterPro" id="IPR032466">
    <property type="entry name" value="Metal_Hydrolase"/>
</dbReference>
<dbReference type="InterPro" id="IPR006680">
    <property type="entry name" value="Amidohydro-rel"/>
</dbReference>
<name>A0A9X4KF65_9BACL</name>
<keyword evidence="4" id="KW-1185">Reference proteome</keyword>
<comment type="caution">
    <text evidence="3">The sequence shown here is derived from an EMBL/GenBank/DDBJ whole genome shotgun (WGS) entry which is preliminary data.</text>
</comment>